<feature type="transmembrane region" description="Helical" evidence="6">
    <location>
        <begin position="107"/>
        <end position="128"/>
    </location>
</feature>
<keyword evidence="3 6" id="KW-0812">Transmembrane</keyword>
<organism evidence="7 8">
    <name type="scientific">Fibrella rubiginis</name>
    <dbReference type="NCBI Taxonomy" id="2817060"/>
    <lineage>
        <taxon>Bacteria</taxon>
        <taxon>Pseudomonadati</taxon>
        <taxon>Bacteroidota</taxon>
        <taxon>Cytophagia</taxon>
        <taxon>Cytophagales</taxon>
        <taxon>Spirosomataceae</taxon>
        <taxon>Fibrella</taxon>
    </lineage>
</organism>
<evidence type="ECO:0000256" key="3">
    <source>
        <dbReference type="ARBA" id="ARBA00022692"/>
    </source>
</evidence>
<feature type="transmembrane region" description="Helical" evidence="6">
    <location>
        <begin position="187"/>
        <end position="204"/>
    </location>
</feature>
<keyword evidence="4 6" id="KW-1133">Transmembrane helix</keyword>
<dbReference type="PANTHER" id="PTHR33802:SF1">
    <property type="entry name" value="XK-RELATED PROTEIN"/>
    <property type="match status" value="1"/>
</dbReference>
<evidence type="ECO:0000313" key="7">
    <source>
        <dbReference type="EMBL" id="MBO0938151.1"/>
    </source>
</evidence>
<dbReference type="AlphaFoldDB" id="A0A939GJY5"/>
<feature type="transmembrane region" description="Helical" evidence="6">
    <location>
        <begin position="84"/>
        <end position="101"/>
    </location>
</feature>
<dbReference type="Pfam" id="PF03073">
    <property type="entry name" value="TspO_MBR"/>
    <property type="match status" value="1"/>
</dbReference>
<keyword evidence="8" id="KW-1185">Reference proteome</keyword>
<sequence>MLNDRLRQVLVVFVTVSLIVMNGLSNVRAFAPNTNADISAKYTTLVTPAGYAFSIWGLIFLGLMGFAVYQALPSQRHNPRFRSAGPWYIINAICNAAWSPIFNQEWIATALLVILIMFVSLFMVMEGLRINPRTEAAMMRPVKAPETWLARVPFSIYFGWLTVATILNITIWFKATAFDLSGISEPVWASGVLVLGLVVGAVLYNRYRSAAYMLVFAWAYAAIAVKQAAYPTVQIMAWIGAAVALLLTIWGLIAPRQQRAIV</sequence>
<name>A0A939GJY5_9BACT</name>
<dbReference type="Proteomes" id="UP000664034">
    <property type="component" value="Unassembled WGS sequence"/>
</dbReference>
<reference evidence="7" key="1">
    <citation type="submission" date="2021-03" db="EMBL/GenBank/DDBJ databases">
        <title>Fibrella sp. HMF5335 genome sequencing and assembly.</title>
        <authorList>
            <person name="Kang H."/>
            <person name="Kim H."/>
            <person name="Bae S."/>
            <person name="Joh K."/>
        </authorList>
    </citation>
    <scope>NUCLEOTIDE SEQUENCE</scope>
    <source>
        <strain evidence="7">HMF5335</strain>
    </source>
</reference>
<dbReference type="CDD" id="cd15904">
    <property type="entry name" value="TSPO_MBR"/>
    <property type="match status" value="1"/>
</dbReference>
<feature type="transmembrane region" description="Helical" evidence="6">
    <location>
        <begin position="53"/>
        <end position="72"/>
    </location>
</feature>
<evidence type="ECO:0000256" key="5">
    <source>
        <dbReference type="ARBA" id="ARBA00023136"/>
    </source>
</evidence>
<dbReference type="EMBL" id="JAFMYV010000008">
    <property type="protein sequence ID" value="MBO0938151.1"/>
    <property type="molecule type" value="Genomic_DNA"/>
</dbReference>
<dbReference type="PANTHER" id="PTHR33802">
    <property type="entry name" value="SI:CH211-161H7.5-RELATED"/>
    <property type="match status" value="1"/>
</dbReference>
<comment type="subcellular location">
    <subcellularLocation>
        <location evidence="1">Membrane</location>
        <topology evidence="1">Multi-pass membrane protein</topology>
    </subcellularLocation>
</comment>
<keyword evidence="5 6" id="KW-0472">Membrane</keyword>
<evidence type="ECO:0000256" key="2">
    <source>
        <dbReference type="ARBA" id="ARBA00007524"/>
    </source>
</evidence>
<comment type="caution">
    <text evidence="7">The sequence shown here is derived from an EMBL/GenBank/DDBJ whole genome shotgun (WGS) entry which is preliminary data.</text>
</comment>
<gene>
    <name evidence="7" type="ORF">J2I47_16485</name>
</gene>
<feature type="transmembrane region" description="Helical" evidence="6">
    <location>
        <begin position="148"/>
        <end position="175"/>
    </location>
</feature>
<evidence type="ECO:0000313" key="8">
    <source>
        <dbReference type="Proteomes" id="UP000664034"/>
    </source>
</evidence>
<feature type="transmembrane region" description="Helical" evidence="6">
    <location>
        <begin position="235"/>
        <end position="253"/>
    </location>
</feature>
<dbReference type="InterPro" id="IPR038330">
    <property type="entry name" value="TspO/MBR-related_sf"/>
</dbReference>
<evidence type="ECO:0000256" key="1">
    <source>
        <dbReference type="ARBA" id="ARBA00004141"/>
    </source>
</evidence>
<dbReference type="InterPro" id="IPR004307">
    <property type="entry name" value="TspO_MBR"/>
</dbReference>
<dbReference type="Gene3D" id="1.20.1260.100">
    <property type="entry name" value="TspO/MBR protein"/>
    <property type="match status" value="1"/>
</dbReference>
<dbReference type="RefSeq" id="WP_207365683.1">
    <property type="nucleotide sequence ID" value="NZ_JAFMYV010000008.1"/>
</dbReference>
<proteinExistence type="inferred from homology"/>
<accession>A0A939GJY5</accession>
<protein>
    <submittedName>
        <fullName evidence="7">Tryptophan-rich sensory protein</fullName>
    </submittedName>
</protein>
<comment type="similarity">
    <text evidence="2">Belongs to the TspO/BZRP family.</text>
</comment>
<feature type="transmembrane region" description="Helical" evidence="6">
    <location>
        <begin position="211"/>
        <end position="229"/>
    </location>
</feature>
<evidence type="ECO:0000256" key="6">
    <source>
        <dbReference type="SAM" id="Phobius"/>
    </source>
</evidence>
<evidence type="ECO:0000256" key="4">
    <source>
        <dbReference type="ARBA" id="ARBA00022989"/>
    </source>
</evidence>
<dbReference type="GO" id="GO:0016020">
    <property type="term" value="C:membrane"/>
    <property type="evidence" value="ECO:0007669"/>
    <property type="project" value="UniProtKB-SubCell"/>
</dbReference>